<dbReference type="PROSITE" id="PS50076">
    <property type="entry name" value="DNAJ_2"/>
    <property type="match status" value="1"/>
</dbReference>
<reference evidence="2 3" key="1">
    <citation type="submission" date="2017-06" db="EMBL/GenBank/DDBJ databases">
        <title>Complete genome sequence of Nitrospirillum amazonense strain CBAmC, an endophytic nitrogen-fixing and plant growth-promoting bacterium, isolated from sugarcane.</title>
        <authorList>
            <person name="Schwab S."/>
            <person name="dos Santos Teixeira K.R."/>
            <person name="Simoes Araujo J.L."/>
            <person name="Soares Vidal M."/>
            <person name="Borges de Freitas H.R."/>
            <person name="Rivello Crivelaro A.L."/>
            <person name="Bueno de Camargo Nunes A."/>
            <person name="dos Santos C.M."/>
            <person name="Palmeira da Silva Rosa D."/>
            <person name="da Silva Padilha D."/>
            <person name="da Silva E."/>
            <person name="Araujo Terra L."/>
            <person name="Soares Mendes V."/>
            <person name="Farinelli L."/>
            <person name="Magalhaes Cruz L."/>
            <person name="Baldani J.I."/>
        </authorList>
    </citation>
    <scope>NUCLEOTIDE SEQUENCE [LARGE SCALE GENOMIC DNA]</scope>
    <source>
        <strain evidence="2 3">CBAmC</strain>
    </source>
</reference>
<dbReference type="EMBL" id="CP022110">
    <property type="protein sequence ID" value="ASG20024.1"/>
    <property type="molecule type" value="Genomic_DNA"/>
</dbReference>
<sequence length="297" mass="32255">MRDPYQILGVGRSASAEDIKQAYRRLAKQYHPDLNPGRADIELKFKEANGAYSLLSDPDKRARYDRGEIDASGAERPDRSFRRAYAGAGRSGDFDYEDDPFADIFGAARKRGGSGVKARGSDVAYSVTVPFTEACLGAKRRLSLSTGKSIDINIPPGTQDQQKLRLKGQGLAGLGGAGAGDAIVEVHVTPHPYFVRREDDIHLDVPITLQEALLGATIKVPTLDGAVQVKVPKPANSGTTLRLKGKGVANPERGTQGDQYVKLTVVLPDRTDAELQAFIEKWGKTHEYDVRRKAGLI</sequence>
<feature type="domain" description="J" evidence="1">
    <location>
        <begin position="3"/>
        <end position="68"/>
    </location>
</feature>
<dbReference type="RefSeq" id="WP_088870944.1">
    <property type="nucleotide sequence ID" value="NZ_CP022110.1"/>
</dbReference>
<dbReference type="PANTHER" id="PTHR43096:SF10">
    <property type="entry name" value="CHAPERONE PROTEIN DNAJ A6, CHLOROPLASTIC"/>
    <property type="match status" value="1"/>
</dbReference>
<organism evidence="2 3">
    <name type="scientific">Nitrospirillum viridazoti CBAmc</name>
    <dbReference type="NCBI Taxonomy" id="1441467"/>
    <lineage>
        <taxon>Bacteria</taxon>
        <taxon>Pseudomonadati</taxon>
        <taxon>Pseudomonadota</taxon>
        <taxon>Alphaproteobacteria</taxon>
        <taxon>Rhodospirillales</taxon>
        <taxon>Azospirillaceae</taxon>
        <taxon>Nitrospirillum</taxon>
        <taxon>Nitrospirillum viridazoti</taxon>
    </lineage>
</organism>
<dbReference type="Pfam" id="PF01556">
    <property type="entry name" value="DnaJ_C"/>
    <property type="match status" value="1"/>
</dbReference>
<dbReference type="GO" id="GO:0051082">
    <property type="term" value="F:unfolded protein binding"/>
    <property type="evidence" value="ECO:0007669"/>
    <property type="project" value="InterPro"/>
</dbReference>
<dbReference type="InterPro" id="IPR018253">
    <property type="entry name" value="DnaJ_domain_CS"/>
</dbReference>
<evidence type="ECO:0000259" key="1">
    <source>
        <dbReference type="PROSITE" id="PS50076"/>
    </source>
</evidence>
<dbReference type="InterPro" id="IPR036869">
    <property type="entry name" value="J_dom_sf"/>
</dbReference>
<accession>A0A248JP66</accession>
<keyword evidence="3" id="KW-1185">Reference proteome</keyword>
<dbReference type="GO" id="GO:0042026">
    <property type="term" value="P:protein refolding"/>
    <property type="evidence" value="ECO:0007669"/>
    <property type="project" value="TreeGrafter"/>
</dbReference>
<dbReference type="PANTHER" id="PTHR43096">
    <property type="entry name" value="DNAJ HOMOLOG 1, MITOCHONDRIAL-RELATED"/>
    <property type="match status" value="1"/>
</dbReference>
<gene>
    <name evidence="2" type="ORF">Y958_03650</name>
</gene>
<evidence type="ECO:0000313" key="3">
    <source>
        <dbReference type="Proteomes" id="UP000197153"/>
    </source>
</evidence>
<dbReference type="KEGG" id="nao:Y958_03650"/>
<dbReference type="InterPro" id="IPR008971">
    <property type="entry name" value="HSP40/DnaJ_pept-bd"/>
</dbReference>
<dbReference type="Pfam" id="PF00226">
    <property type="entry name" value="DnaJ"/>
    <property type="match status" value="1"/>
</dbReference>
<dbReference type="CDD" id="cd10747">
    <property type="entry name" value="DnaJ_C"/>
    <property type="match status" value="1"/>
</dbReference>
<dbReference type="Proteomes" id="UP000197153">
    <property type="component" value="Chromosome 1"/>
</dbReference>
<dbReference type="PROSITE" id="PS00636">
    <property type="entry name" value="DNAJ_1"/>
    <property type="match status" value="1"/>
</dbReference>
<name>A0A248JP66_9PROT</name>
<dbReference type="InterPro" id="IPR001623">
    <property type="entry name" value="DnaJ_domain"/>
</dbReference>
<protein>
    <submittedName>
        <fullName evidence="2">Molecular chaperone DnaJ</fullName>
    </submittedName>
</protein>
<dbReference type="AlphaFoldDB" id="A0A248JP66"/>
<evidence type="ECO:0000313" key="2">
    <source>
        <dbReference type="EMBL" id="ASG20024.1"/>
    </source>
</evidence>
<dbReference type="SMART" id="SM00271">
    <property type="entry name" value="DnaJ"/>
    <property type="match status" value="1"/>
</dbReference>
<dbReference type="PRINTS" id="PR00625">
    <property type="entry name" value="JDOMAIN"/>
</dbReference>
<dbReference type="SUPFAM" id="SSF49493">
    <property type="entry name" value="HSP40/DnaJ peptide-binding domain"/>
    <property type="match status" value="2"/>
</dbReference>
<dbReference type="SUPFAM" id="SSF46565">
    <property type="entry name" value="Chaperone J-domain"/>
    <property type="match status" value="1"/>
</dbReference>
<dbReference type="Gene3D" id="1.10.287.110">
    <property type="entry name" value="DnaJ domain"/>
    <property type="match status" value="1"/>
</dbReference>
<dbReference type="InterPro" id="IPR002939">
    <property type="entry name" value="DnaJ_C"/>
</dbReference>
<dbReference type="Gene3D" id="2.60.260.20">
    <property type="entry name" value="Urease metallochaperone UreE, N-terminal domain"/>
    <property type="match status" value="2"/>
</dbReference>
<dbReference type="GO" id="GO:0005737">
    <property type="term" value="C:cytoplasm"/>
    <property type="evidence" value="ECO:0007669"/>
    <property type="project" value="TreeGrafter"/>
</dbReference>
<dbReference type="CDD" id="cd06257">
    <property type="entry name" value="DnaJ"/>
    <property type="match status" value="1"/>
</dbReference>
<dbReference type="FunFam" id="2.60.260.20:FF:000013">
    <property type="entry name" value="DnaJ subfamily B member 11"/>
    <property type="match status" value="1"/>
</dbReference>
<proteinExistence type="predicted"/>